<feature type="domain" description="Dynein heavy chain coiled coil stalk" evidence="3">
    <location>
        <begin position="14"/>
        <end position="156"/>
    </location>
</feature>
<dbReference type="Pfam" id="PF12777">
    <property type="entry name" value="MT"/>
    <property type="match status" value="1"/>
</dbReference>
<dbReference type="InterPro" id="IPR041228">
    <property type="entry name" value="Dynein_C"/>
</dbReference>
<evidence type="ECO:0000313" key="7">
    <source>
        <dbReference type="EMBL" id="CAD7638381.1"/>
    </source>
</evidence>
<dbReference type="InterPro" id="IPR043160">
    <property type="entry name" value="Dynein_C_barrel"/>
</dbReference>
<dbReference type="Gene3D" id="3.10.490.20">
    <property type="match status" value="1"/>
</dbReference>
<dbReference type="PANTHER" id="PTHR45703">
    <property type="entry name" value="DYNEIN HEAVY CHAIN"/>
    <property type="match status" value="1"/>
</dbReference>
<dbReference type="Pfam" id="PF03028">
    <property type="entry name" value="Dynein_heavy"/>
    <property type="match status" value="1"/>
</dbReference>
<gene>
    <name evidence="7" type="ORF">ONB1V03_LOCUS1370</name>
</gene>
<dbReference type="EMBL" id="OC915052">
    <property type="protein sequence ID" value="CAD7638381.1"/>
    <property type="molecule type" value="Genomic_DNA"/>
</dbReference>
<feature type="domain" description="Dynein heavy chain AAA lid" evidence="5">
    <location>
        <begin position="663"/>
        <end position="709"/>
    </location>
</feature>
<feature type="domain" description="Dynein heavy chain C-terminal" evidence="6">
    <location>
        <begin position="819"/>
        <end position="1023"/>
    </location>
</feature>
<dbReference type="Gene3D" id="1.10.8.720">
    <property type="entry name" value="Region D6 of dynein motor"/>
    <property type="match status" value="1"/>
</dbReference>
<dbReference type="SUPFAM" id="SSF57997">
    <property type="entry name" value="Tropomyosin"/>
    <property type="match status" value="1"/>
</dbReference>
<dbReference type="GO" id="GO:0045505">
    <property type="term" value="F:dynein intermediate chain binding"/>
    <property type="evidence" value="ECO:0007669"/>
    <property type="project" value="InterPro"/>
</dbReference>
<evidence type="ECO:0000259" key="2">
    <source>
        <dbReference type="Pfam" id="PF03028"/>
    </source>
</evidence>
<evidence type="ECO:0000259" key="4">
    <source>
        <dbReference type="Pfam" id="PF12781"/>
    </source>
</evidence>
<dbReference type="InterPro" id="IPR026983">
    <property type="entry name" value="DHC"/>
</dbReference>
<reference evidence="7" key="1">
    <citation type="submission" date="2020-11" db="EMBL/GenBank/DDBJ databases">
        <authorList>
            <person name="Tran Van P."/>
        </authorList>
    </citation>
    <scope>NUCLEOTIDE SEQUENCE</scope>
</reference>
<dbReference type="Proteomes" id="UP000728032">
    <property type="component" value="Unassembled WGS sequence"/>
</dbReference>
<accession>A0A7R9LDM1</accession>
<feature type="domain" description="Dynein heavy chain region D6 P-loop" evidence="2">
    <location>
        <begin position="527"/>
        <end position="637"/>
    </location>
</feature>
<dbReference type="Gene3D" id="6.10.140.1060">
    <property type="match status" value="1"/>
</dbReference>
<dbReference type="GO" id="GO:0008569">
    <property type="term" value="F:minus-end-directed microtubule motor activity"/>
    <property type="evidence" value="ECO:0007669"/>
    <property type="project" value="InterPro"/>
</dbReference>
<feature type="domain" description="Dynein heavy chain ATP-binding dynein motor region" evidence="4">
    <location>
        <begin position="201"/>
        <end position="394"/>
    </location>
</feature>
<dbReference type="Pfam" id="PF18198">
    <property type="entry name" value="AAA_lid_11"/>
    <property type="match status" value="1"/>
</dbReference>
<keyword evidence="8" id="KW-1185">Reference proteome</keyword>
<dbReference type="GO" id="GO:0007018">
    <property type="term" value="P:microtubule-based movement"/>
    <property type="evidence" value="ECO:0007669"/>
    <property type="project" value="InterPro"/>
</dbReference>
<dbReference type="Gene3D" id="3.40.50.300">
    <property type="entry name" value="P-loop containing nucleotide triphosphate hydrolases"/>
    <property type="match status" value="2"/>
</dbReference>
<organism evidence="7">
    <name type="scientific">Oppiella nova</name>
    <dbReference type="NCBI Taxonomy" id="334625"/>
    <lineage>
        <taxon>Eukaryota</taxon>
        <taxon>Metazoa</taxon>
        <taxon>Ecdysozoa</taxon>
        <taxon>Arthropoda</taxon>
        <taxon>Chelicerata</taxon>
        <taxon>Arachnida</taxon>
        <taxon>Acari</taxon>
        <taxon>Acariformes</taxon>
        <taxon>Sarcoptiformes</taxon>
        <taxon>Oribatida</taxon>
        <taxon>Brachypylina</taxon>
        <taxon>Oppioidea</taxon>
        <taxon>Oppiidae</taxon>
        <taxon>Oppiella</taxon>
    </lineage>
</organism>
<dbReference type="Gene3D" id="1.10.8.1220">
    <property type="match status" value="1"/>
</dbReference>
<evidence type="ECO:0000259" key="5">
    <source>
        <dbReference type="Pfam" id="PF18198"/>
    </source>
</evidence>
<dbReference type="EMBL" id="CAJPVJ010000227">
    <property type="protein sequence ID" value="CAG2161768.1"/>
    <property type="molecule type" value="Genomic_DNA"/>
</dbReference>
<feature type="non-terminal residue" evidence="7">
    <location>
        <position position="1"/>
    </location>
</feature>
<feature type="coiled-coil region" evidence="1">
    <location>
        <begin position="338"/>
        <end position="372"/>
    </location>
</feature>
<dbReference type="InterPro" id="IPR027417">
    <property type="entry name" value="P-loop_NTPase"/>
</dbReference>
<keyword evidence="1" id="KW-0175">Coiled coil</keyword>
<proteinExistence type="predicted"/>
<evidence type="ECO:0008006" key="9">
    <source>
        <dbReference type="Google" id="ProtNLM"/>
    </source>
</evidence>
<dbReference type="InterPro" id="IPR004273">
    <property type="entry name" value="Dynein_heavy_D6_P-loop"/>
</dbReference>
<dbReference type="OrthoDB" id="6424585at2759"/>
<evidence type="ECO:0000259" key="6">
    <source>
        <dbReference type="Pfam" id="PF18199"/>
    </source>
</evidence>
<dbReference type="InterPro" id="IPR041658">
    <property type="entry name" value="AAA_lid_11"/>
</dbReference>
<name>A0A7R9LDM1_9ACAR</name>
<evidence type="ECO:0000256" key="1">
    <source>
        <dbReference type="SAM" id="Coils"/>
    </source>
</evidence>
<protein>
    <recommendedName>
        <fullName evidence="9">Cytoplasmic dynein 2 heavy chain 1</fullName>
    </recommendedName>
</protein>
<dbReference type="Pfam" id="PF12781">
    <property type="entry name" value="AAA_9"/>
    <property type="match status" value="1"/>
</dbReference>
<dbReference type="GO" id="GO:0030286">
    <property type="term" value="C:dynein complex"/>
    <property type="evidence" value="ECO:0007669"/>
    <property type="project" value="InterPro"/>
</dbReference>
<feature type="coiled-coil region" evidence="1">
    <location>
        <begin position="55"/>
        <end position="89"/>
    </location>
</feature>
<dbReference type="InterPro" id="IPR042219">
    <property type="entry name" value="AAA_lid_11_sf"/>
</dbReference>
<dbReference type="PANTHER" id="PTHR45703:SF22">
    <property type="entry name" value="DYNEIN CYTOPLASMIC 2 HEAVY CHAIN 1"/>
    <property type="match status" value="1"/>
</dbReference>
<dbReference type="InterPro" id="IPR035706">
    <property type="entry name" value="AAA_9"/>
</dbReference>
<dbReference type="AlphaFoldDB" id="A0A7R9LDM1"/>
<evidence type="ECO:0000259" key="3">
    <source>
        <dbReference type="Pfam" id="PF12777"/>
    </source>
</evidence>
<evidence type="ECO:0000313" key="8">
    <source>
        <dbReference type="Proteomes" id="UP000728032"/>
    </source>
</evidence>
<sequence length="1049" mass="118122">MAKQVESLLQNHSDSFEASAARRASVAAAPLAEWVKANVAFSRVLHKIKPLEDEQNRLESGLRSAQTRINSLSNQLEGVETEVGALRDRLNHVTVEAAQIEVGLKQTNQTLSQSEKLITDLSGEFSRWKQQLRDIEEMVAALPVRAIIASAYVVYCSDEPSTEKRRQLFQLCCQSLAVPEFDLQAFLNSATEEEVFVSAGALCSHQTPFICDPTRKILALNAFETNCEITDTRSRDWIKVMELSLRFGRTLVINDFQRLEFPLLPVLRKEIYGGIDSRNWIFIGDKRVDYNRNFRLFLIGPELSAGVADDPLFNIINLSPSGSGMSSRLLSLVIECRRPELEAKKLEIERQKLRLESELRELESKLLSKLMESTGNLLNNTELVQSLNELKGSALSVEQSLRESAKLATDLQRERAEYESLAHFSSHLYFLVRELVSLKPMYRFGVAEYESVFRESLNRYKDLTPKQLLQDMYEYVSRGLFPEDRITFERFVRKRCPKEGQTLRADHTINVREFVRLIYGSDKKVALIMTAPGSDPTGEVQQIAGELRVNQFTILSMGSDVLGQAEQAIAGTGSADNIELLCLTNLHLVIGWLPALQRMLMAANISVSPNRKQTFVILCTESCVEFPVSLLEMSVKYAYESAPGLRHQLKLLTADVSVPELKILSYLHAVCCERRHYVPQGWTKAYEFGFTDFRSASNVVQTVLTEKDRHSSTALINRWFNNNSSKDTDPTDEISVLGLSRNVDKLRQTALESRLTKGLAVLENATNSDKSGDKELERLRVLWRQLNINKTFSDTSGRPSATGSPIDGYLSSELSQTQRLVQRMDGDINGTDSEFIGDQLAINETPDPWLTQWPNGPKSADTFMRCAAFMASEVKRLSDARGEQEFNLSHLFQPNSLLNALRQQASRSLNTTVDQLRLYCAWGRQSLSTGSAQAMRYTLTGIAIEGAIYDDLQLRDCTQDSPLQSDMPPLVLHFLSNDGPEPYDSQQVVRLPLYGNSSRETVVGHLDVPVGRGTQSHWTECAYELYMPLSSHTSILNYNTSQLSLQVKR</sequence>
<dbReference type="Gene3D" id="1.20.920.20">
    <property type="match status" value="1"/>
</dbReference>
<dbReference type="InterPro" id="IPR024743">
    <property type="entry name" value="Dynein_HC_stalk"/>
</dbReference>
<dbReference type="Pfam" id="PF18199">
    <property type="entry name" value="Dynein_C"/>
    <property type="match status" value="1"/>
</dbReference>
<dbReference type="GO" id="GO:0051959">
    <property type="term" value="F:dynein light intermediate chain binding"/>
    <property type="evidence" value="ECO:0007669"/>
    <property type="project" value="InterPro"/>
</dbReference>